<dbReference type="CDD" id="cd00143">
    <property type="entry name" value="PP2Cc"/>
    <property type="match status" value="1"/>
</dbReference>
<reference evidence="3 4" key="1">
    <citation type="submission" date="2019-02" db="EMBL/GenBank/DDBJ databases">
        <title>Deep-cultivation of Planctomycetes and their phenomic and genomic characterization uncovers novel biology.</title>
        <authorList>
            <person name="Wiegand S."/>
            <person name="Jogler M."/>
            <person name="Boedeker C."/>
            <person name="Pinto D."/>
            <person name="Vollmers J."/>
            <person name="Rivas-Marin E."/>
            <person name="Kohn T."/>
            <person name="Peeters S.H."/>
            <person name="Heuer A."/>
            <person name="Rast P."/>
            <person name="Oberbeckmann S."/>
            <person name="Bunk B."/>
            <person name="Jeske O."/>
            <person name="Meyerdierks A."/>
            <person name="Storesund J.E."/>
            <person name="Kallscheuer N."/>
            <person name="Luecker S."/>
            <person name="Lage O.M."/>
            <person name="Pohl T."/>
            <person name="Merkel B.J."/>
            <person name="Hornburger P."/>
            <person name="Mueller R.-W."/>
            <person name="Bruemmer F."/>
            <person name="Labrenz M."/>
            <person name="Spormann A.M."/>
            <person name="Op den Camp H."/>
            <person name="Overmann J."/>
            <person name="Amann R."/>
            <person name="Jetten M.S.M."/>
            <person name="Mascher T."/>
            <person name="Medema M.H."/>
            <person name="Devos D.P."/>
            <person name="Kaster A.-K."/>
            <person name="Ovreas L."/>
            <person name="Rohde M."/>
            <person name="Galperin M.Y."/>
            <person name="Jogler C."/>
        </authorList>
    </citation>
    <scope>NUCLEOTIDE SEQUENCE [LARGE SCALE GENOMIC DNA]</scope>
    <source>
        <strain evidence="3 4">Pla85_3_4</strain>
    </source>
</reference>
<accession>A0A518DPF6</accession>
<feature type="transmembrane region" description="Helical" evidence="1">
    <location>
        <begin position="307"/>
        <end position="326"/>
    </location>
</feature>
<dbReference type="InterPro" id="IPR036457">
    <property type="entry name" value="PPM-type-like_dom_sf"/>
</dbReference>
<keyword evidence="4" id="KW-1185">Reference proteome</keyword>
<dbReference type="SMART" id="SM00332">
    <property type="entry name" value="PP2Cc"/>
    <property type="match status" value="1"/>
</dbReference>
<keyword evidence="1" id="KW-0812">Transmembrane</keyword>
<feature type="transmembrane region" description="Helical" evidence="1">
    <location>
        <begin position="283"/>
        <end position="301"/>
    </location>
</feature>
<protein>
    <recommendedName>
        <fullName evidence="2">PPM-type phosphatase domain-containing protein</fullName>
    </recommendedName>
</protein>
<dbReference type="Gene3D" id="3.60.40.10">
    <property type="entry name" value="PPM-type phosphatase domain"/>
    <property type="match status" value="1"/>
</dbReference>
<dbReference type="GO" id="GO:0016787">
    <property type="term" value="F:hydrolase activity"/>
    <property type="evidence" value="ECO:0007669"/>
    <property type="project" value="UniProtKB-KW"/>
</dbReference>
<keyword evidence="3" id="KW-0378">Hydrolase</keyword>
<proteinExistence type="predicted"/>
<keyword evidence="1" id="KW-0472">Membrane</keyword>
<keyword evidence="1" id="KW-1133">Transmembrane helix</keyword>
<name>A0A518DPF6_9BACT</name>
<evidence type="ECO:0000313" key="3">
    <source>
        <dbReference type="EMBL" id="QDU93730.1"/>
    </source>
</evidence>
<dbReference type="Proteomes" id="UP000317648">
    <property type="component" value="Chromosome"/>
</dbReference>
<dbReference type="AlphaFoldDB" id="A0A518DPF6"/>
<dbReference type="PROSITE" id="PS51746">
    <property type="entry name" value="PPM_2"/>
    <property type="match status" value="1"/>
</dbReference>
<evidence type="ECO:0000313" key="4">
    <source>
        <dbReference type="Proteomes" id="UP000317648"/>
    </source>
</evidence>
<dbReference type="SUPFAM" id="SSF81606">
    <property type="entry name" value="PP2C-like"/>
    <property type="match status" value="1"/>
</dbReference>
<gene>
    <name evidence="3" type="ORF">Pla8534_15120</name>
</gene>
<dbReference type="EMBL" id="CP036433">
    <property type="protein sequence ID" value="QDU93730.1"/>
    <property type="molecule type" value="Genomic_DNA"/>
</dbReference>
<evidence type="ECO:0000256" key="1">
    <source>
        <dbReference type="SAM" id="Phobius"/>
    </source>
</evidence>
<dbReference type="Pfam" id="PF13672">
    <property type="entry name" value="PP2C_2"/>
    <property type="match status" value="1"/>
</dbReference>
<sequence length="433" mass="46610">MSNNSAFRDALSHAALSDIGMRRSNNQDNFTVALASDEPFWQLRGHLFVVADGMGAHAAGELASKITVDTIPSLYHKFRDLPPPQALERALQEANAEVNRKGQANPDFHNMGTTCSALALLPQGAIAAHIGDSRIYRLRGDLFEQLTFDHSLVWEMRAAAKLPEGSDLAASLPKNVITRSLGPNATVKIDLEGPFPIQVGDAFLLCSDGLSGQLTDAEIGLVVSLLSPHEAAQSLIDIANLEGGPDNITVIIAKAVSPEAASPPDVKPFASSGGKVVPQPHPGVWAVFGAVAFLSVLFALLQWYPAAGVIGLAAIGILGFALYQWFQSLEGKKEPTRQRFGRGPHARVKVEPNAEFLTKIGNLVRKLRETAREMEWSIDYTDIDENLNRSASANDQGDLAAAVTAQIRALSDLMEQARRQPDKRSSDSSIDLV</sequence>
<dbReference type="InterPro" id="IPR001932">
    <property type="entry name" value="PPM-type_phosphatase-like_dom"/>
</dbReference>
<dbReference type="SMART" id="SM00331">
    <property type="entry name" value="PP2C_SIG"/>
    <property type="match status" value="1"/>
</dbReference>
<organism evidence="3 4">
    <name type="scientific">Lignipirellula cremea</name>
    <dbReference type="NCBI Taxonomy" id="2528010"/>
    <lineage>
        <taxon>Bacteria</taxon>
        <taxon>Pseudomonadati</taxon>
        <taxon>Planctomycetota</taxon>
        <taxon>Planctomycetia</taxon>
        <taxon>Pirellulales</taxon>
        <taxon>Pirellulaceae</taxon>
        <taxon>Lignipirellula</taxon>
    </lineage>
</organism>
<evidence type="ECO:0000259" key="2">
    <source>
        <dbReference type="PROSITE" id="PS51746"/>
    </source>
</evidence>
<dbReference type="OrthoDB" id="9801841at2"/>
<feature type="domain" description="PPM-type phosphatase" evidence="2">
    <location>
        <begin position="12"/>
        <end position="255"/>
    </location>
</feature>
<dbReference type="KEGG" id="lcre:Pla8534_15120"/>